<protein>
    <submittedName>
        <fullName evidence="1">Uncharacterized protein</fullName>
    </submittedName>
</protein>
<accession>U9UX41</accession>
<dbReference type="AlphaFoldDB" id="U9UX41"/>
<organism evidence="1">
    <name type="scientific">Rhizophagus irregularis (strain DAOM 181602 / DAOM 197198 / MUCL 43194)</name>
    <name type="common">Arbuscular mycorrhizal fungus</name>
    <name type="synonym">Glomus intraradices</name>
    <dbReference type="NCBI Taxonomy" id="747089"/>
    <lineage>
        <taxon>Eukaryota</taxon>
        <taxon>Fungi</taxon>
        <taxon>Fungi incertae sedis</taxon>
        <taxon>Mucoromycota</taxon>
        <taxon>Glomeromycotina</taxon>
        <taxon>Glomeromycetes</taxon>
        <taxon>Glomerales</taxon>
        <taxon>Glomeraceae</taxon>
        <taxon>Rhizophagus</taxon>
    </lineage>
</organism>
<dbReference type="HOGENOM" id="CLU_2293114_0_0_1"/>
<dbReference type="EMBL" id="KI274041">
    <property type="protein sequence ID" value="ESA24302.1"/>
    <property type="molecule type" value="Genomic_DNA"/>
</dbReference>
<proteinExistence type="predicted"/>
<gene>
    <name evidence="1" type="ORF">GLOINDRAFT_90499</name>
</gene>
<sequence length="101" mass="11397">MNDASTSSILFNVLAKFLQKEICHVLPCLTYSLSTFSYVTSASSIANKHEVQFVKQYLLYILLGVQQLTSAIKKHEHFWLWCISPLRVANYVAKSPVVSTS</sequence>
<reference evidence="1" key="1">
    <citation type="submission" date="2013-07" db="EMBL/GenBank/DDBJ databases">
        <title>The genome of an arbuscular mycorrhizal fungus provides insights into the evolution of the oldest plant symbiosis.</title>
        <authorList>
            <consortium name="DOE Joint Genome Institute"/>
            <person name="Tisserant E."/>
            <person name="Malbreil M."/>
            <person name="Kuo A."/>
            <person name="Kohler A."/>
            <person name="Symeonidi A."/>
            <person name="Balestrini R."/>
            <person name="Charron P."/>
            <person name="Duensing N."/>
            <person name="Frei-dit-Frey N."/>
            <person name="Gianinazzi-Pearson V."/>
            <person name="Gilbert B."/>
            <person name="Handa Y."/>
            <person name="Hijri M."/>
            <person name="Kaul R."/>
            <person name="Kawaguchi M."/>
            <person name="Krajinski F."/>
            <person name="Lammers P."/>
            <person name="Lapierre D."/>
            <person name="Masclaux F.G."/>
            <person name="Murat C."/>
            <person name="Morin E."/>
            <person name="Ndikumana S."/>
            <person name="Pagni M."/>
            <person name="Petitpierre D."/>
            <person name="Requena N."/>
            <person name="Rosikiewicz P."/>
            <person name="Riley R."/>
            <person name="Saito K."/>
            <person name="San Clemente H."/>
            <person name="Shapiro H."/>
            <person name="van Tuinen D."/>
            <person name="Becard G."/>
            <person name="Bonfante P."/>
            <person name="Paszkowski U."/>
            <person name="Shachar-Hill Y."/>
            <person name="Young J.P."/>
            <person name="Sanders I.R."/>
            <person name="Henrissat B."/>
            <person name="Rensing S.A."/>
            <person name="Grigoriev I.V."/>
            <person name="Corradi N."/>
            <person name="Roux C."/>
            <person name="Martin F."/>
        </authorList>
    </citation>
    <scope>NUCLEOTIDE SEQUENCE</scope>
    <source>
        <strain evidence="1">DAOM 197198</strain>
    </source>
</reference>
<name>U9UX41_RHIID</name>
<evidence type="ECO:0000313" key="1">
    <source>
        <dbReference type="EMBL" id="ESA24302.1"/>
    </source>
</evidence>